<sequence>MNYDKKIEAIAGYIESGEKSVDDFKVGFEVEHFVIDADTMETLTYEEEGGVRDSLEEIEKMGYDASYEKDNIMGLNADNFSISIEPAAQFEVAYAAQKTMDELFDNYKKVMAELIPVFDNKNQLLAQVGYQPKTKIENLPFIPKERYKYMSQYFKDFGGTSPYNMMKGSGSLQVAIDYKDEEDFKKKFFVANAVSTFLYSTFDNAYIFEGEVYPKHNLRQTIWDHCDKSRSGIYDFAFDSDLSYEKYAAKILATDSIFIHKDGKDIYTANTPFEEIFDNEDMTLDMINHALSIVFPDVRVKTYIEVRMPDNVPYPYNFAAVALIKNMFYDEEILDFLYDLFADMTYEKSQKLKDKAVMQGVDAVYKDKKISEWMLLVTEMIKEDREYIDPLEELLKKDQTPRDIYEALYKENPKDAIYQYSVNKFVKEN</sequence>
<evidence type="ECO:0000256" key="4">
    <source>
        <dbReference type="ARBA" id="ARBA00022840"/>
    </source>
</evidence>
<accession>A0ABW9N0D5</accession>
<comment type="caution">
    <text evidence="6">The sequence shown here is derived from an EMBL/GenBank/DDBJ whole genome shotgun (WGS) entry which is preliminary data.</text>
</comment>
<dbReference type="PANTHER" id="PTHR34378:SF1">
    <property type="entry name" value="GLUTAMATE--CYSTEINE LIGASE, CHLOROPLASTIC"/>
    <property type="match status" value="1"/>
</dbReference>
<evidence type="ECO:0000256" key="3">
    <source>
        <dbReference type="ARBA" id="ARBA00022741"/>
    </source>
</evidence>
<gene>
    <name evidence="6" type="ORF">AB9Q04_03430</name>
</gene>
<dbReference type="EMBL" id="JBGMEG010000004">
    <property type="protein sequence ID" value="MFO3717405.1"/>
    <property type="molecule type" value="Genomic_DNA"/>
</dbReference>
<reference evidence="6 7" key="1">
    <citation type="journal article" date="2025" name="Anaerobe">
        <title>Description of Anaerococcus kampingiae sp. nov., Anaerococcus groningensis sp. nov., Anaerococcus martiniensis sp. nov., and Anaerococcus cruorum sp. nov., isolated from human clinical specimens.</title>
        <authorList>
            <person name="Boiten K.E."/>
            <person name="Meijer J."/>
            <person name="van Wezel E.M."/>
            <person name="Veloo A.C.M."/>
        </authorList>
    </citation>
    <scope>NUCLEOTIDE SEQUENCE [LARGE SCALE GENOMIC DNA]</scope>
    <source>
        <strain evidence="6 7">ENR1011</strain>
    </source>
</reference>
<dbReference type="InterPro" id="IPR014746">
    <property type="entry name" value="Gln_synth/guanido_kin_cat_dom"/>
</dbReference>
<evidence type="ECO:0000256" key="5">
    <source>
        <dbReference type="ARBA" id="ARBA00048819"/>
    </source>
</evidence>
<evidence type="ECO:0000313" key="7">
    <source>
        <dbReference type="Proteomes" id="UP001637993"/>
    </source>
</evidence>
<evidence type="ECO:0000313" key="6">
    <source>
        <dbReference type="EMBL" id="MFO3717405.1"/>
    </source>
</evidence>
<dbReference type="RefSeq" id="WP_410023980.1">
    <property type="nucleotide sequence ID" value="NZ_JBGMEG010000004.1"/>
</dbReference>
<dbReference type="InterPro" id="IPR006336">
    <property type="entry name" value="GCS2"/>
</dbReference>
<dbReference type="InterPro" id="IPR035434">
    <property type="entry name" value="GCL_bact_plant"/>
</dbReference>
<dbReference type="Proteomes" id="UP001637993">
    <property type="component" value="Unassembled WGS sequence"/>
</dbReference>
<organism evidence="6 7">
    <name type="scientific">Anaerococcus groningensis</name>
    <dbReference type="NCBI Taxonomy" id="3115616"/>
    <lineage>
        <taxon>Bacteria</taxon>
        <taxon>Bacillati</taxon>
        <taxon>Bacillota</taxon>
        <taxon>Tissierellia</taxon>
        <taxon>Tissierellales</taxon>
        <taxon>Peptoniphilaceae</taxon>
        <taxon>Anaerococcus</taxon>
    </lineage>
</organism>
<keyword evidence="4" id="KW-0067">ATP-binding</keyword>
<proteinExistence type="predicted"/>
<protein>
    <recommendedName>
        <fullName evidence="1">glutamate--cysteine ligase</fullName>
        <ecNumber evidence="1">6.3.2.2</ecNumber>
    </recommendedName>
</protein>
<keyword evidence="2 6" id="KW-0436">Ligase</keyword>
<evidence type="ECO:0000256" key="1">
    <source>
        <dbReference type="ARBA" id="ARBA00012220"/>
    </source>
</evidence>
<evidence type="ECO:0000256" key="2">
    <source>
        <dbReference type="ARBA" id="ARBA00022598"/>
    </source>
</evidence>
<dbReference type="Gene3D" id="3.30.590.20">
    <property type="match status" value="1"/>
</dbReference>
<dbReference type="PANTHER" id="PTHR34378">
    <property type="entry name" value="GLUTAMATE--CYSTEINE LIGASE, CHLOROPLASTIC"/>
    <property type="match status" value="1"/>
</dbReference>
<keyword evidence="7" id="KW-1185">Reference proteome</keyword>
<comment type="catalytic activity">
    <reaction evidence="5">
        <text>L-cysteine + L-glutamate + ATP = gamma-L-glutamyl-L-cysteine + ADP + phosphate + H(+)</text>
        <dbReference type="Rhea" id="RHEA:13285"/>
        <dbReference type="ChEBI" id="CHEBI:15378"/>
        <dbReference type="ChEBI" id="CHEBI:29985"/>
        <dbReference type="ChEBI" id="CHEBI:30616"/>
        <dbReference type="ChEBI" id="CHEBI:35235"/>
        <dbReference type="ChEBI" id="CHEBI:43474"/>
        <dbReference type="ChEBI" id="CHEBI:58173"/>
        <dbReference type="ChEBI" id="CHEBI:456216"/>
        <dbReference type="EC" id="6.3.2.2"/>
    </reaction>
</comment>
<dbReference type="GO" id="GO:0016874">
    <property type="term" value="F:ligase activity"/>
    <property type="evidence" value="ECO:0007669"/>
    <property type="project" value="UniProtKB-KW"/>
</dbReference>
<dbReference type="EC" id="6.3.2.2" evidence="1"/>
<name>A0ABW9N0D5_9FIRM</name>
<keyword evidence="3" id="KW-0547">Nucleotide-binding</keyword>
<dbReference type="SUPFAM" id="SSF55931">
    <property type="entry name" value="Glutamine synthetase/guanido kinase"/>
    <property type="match status" value="1"/>
</dbReference>
<dbReference type="Pfam" id="PF04107">
    <property type="entry name" value="GCS2"/>
    <property type="match status" value="1"/>
</dbReference>